<gene>
    <name evidence="1" type="ORF">SAMN05216225_101138</name>
</gene>
<evidence type="ECO:0000313" key="2">
    <source>
        <dbReference type="Proteomes" id="UP000183988"/>
    </source>
</evidence>
<proteinExistence type="predicted"/>
<dbReference type="AlphaFoldDB" id="A0A1M5G2J8"/>
<accession>A0A1M5G2J8</accession>
<evidence type="ECO:0000313" key="1">
    <source>
        <dbReference type="EMBL" id="SHF97949.1"/>
    </source>
</evidence>
<dbReference type="RefSeq" id="WP_072889377.1">
    <property type="nucleotide sequence ID" value="NZ_FQVW01000011.1"/>
</dbReference>
<name>A0A1M5G2J8_9BACI</name>
<protein>
    <recommendedName>
        <fullName evidence="3">Swt1-like HEPN domain-containing protein</fullName>
    </recommendedName>
</protein>
<dbReference type="OrthoDB" id="2918763at2"/>
<dbReference type="EMBL" id="FQVW01000011">
    <property type="protein sequence ID" value="SHF97949.1"/>
    <property type="molecule type" value="Genomic_DNA"/>
</dbReference>
<evidence type="ECO:0008006" key="3">
    <source>
        <dbReference type="Google" id="ProtNLM"/>
    </source>
</evidence>
<reference evidence="1 2" key="1">
    <citation type="submission" date="2016-11" db="EMBL/GenBank/DDBJ databases">
        <authorList>
            <person name="Jaros S."/>
            <person name="Januszkiewicz K."/>
            <person name="Wedrychowicz H."/>
        </authorList>
    </citation>
    <scope>NUCLEOTIDE SEQUENCE [LARGE SCALE GENOMIC DNA]</scope>
    <source>
        <strain evidence="1 2">IBRC-M 10683</strain>
    </source>
</reference>
<keyword evidence="2" id="KW-1185">Reference proteome</keyword>
<organism evidence="1 2">
    <name type="scientific">Ornithinibacillus halophilus</name>
    <dbReference type="NCBI Taxonomy" id="930117"/>
    <lineage>
        <taxon>Bacteria</taxon>
        <taxon>Bacillati</taxon>
        <taxon>Bacillota</taxon>
        <taxon>Bacilli</taxon>
        <taxon>Bacillales</taxon>
        <taxon>Bacillaceae</taxon>
        <taxon>Ornithinibacillus</taxon>
    </lineage>
</organism>
<dbReference type="Proteomes" id="UP000183988">
    <property type="component" value="Unassembled WGS sequence"/>
</dbReference>
<dbReference type="STRING" id="930117.SAMN05216225_101138"/>
<sequence>MNNIDYMSSAYKLLYEIETTLKQNIELTLEKHYGVNWQHILRVNRDFKTAFFHELISYYGKYPPLTSIFTTSERNQLYQIVNTRNKIAHMKIISNEEYEMLVKCKKLVKVKLTADKEILQLSK</sequence>